<reference evidence="1 2" key="1">
    <citation type="journal article" date="2015" name="Stand. Genomic Sci.">
        <title>Genomic Encyclopedia of Bacterial and Archaeal Type Strains, Phase III: the genomes of soil and plant-associated and newly described type strains.</title>
        <authorList>
            <person name="Whitman W.B."/>
            <person name="Woyke T."/>
            <person name="Klenk H.P."/>
            <person name="Zhou Y."/>
            <person name="Lilburn T.G."/>
            <person name="Beck B.J."/>
            <person name="De Vos P."/>
            <person name="Vandamme P."/>
            <person name="Eisen J.A."/>
            <person name="Garrity G."/>
            <person name="Hugenholtz P."/>
            <person name="Kyrpides N.C."/>
        </authorList>
    </citation>
    <scope>NUCLEOTIDE SEQUENCE [LARGE SCALE GENOMIC DNA]</scope>
    <source>
        <strain evidence="1 2">CV53</strain>
    </source>
</reference>
<name>A0A4R2BML1_9BACI</name>
<proteinExistence type="predicted"/>
<dbReference type="RefSeq" id="WP_132000777.1">
    <property type="nucleotide sequence ID" value="NZ_JABUHM010000006.1"/>
</dbReference>
<accession>A0A4R2BML1</accession>
<comment type="caution">
    <text evidence="1">The sequence shown here is derived from an EMBL/GenBank/DDBJ whole genome shotgun (WGS) entry which is preliminary data.</text>
</comment>
<evidence type="ECO:0000313" key="1">
    <source>
        <dbReference type="EMBL" id="TCN27802.1"/>
    </source>
</evidence>
<protein>
    <submittedName>
        <fullName evidence="1">Uncharacterized protein</fullName>
    </submittedName>
</protein>
<gene>
    <name evidence="1" type="ORF">EV146_101130</name>
</gene>
<evidence type="ECO:0000313" key="2">
    <source>
        <dbReference type="Proteomes" id="UP000295689"/>
    </source>
</evidence>
<dbReference type="AlphaFoldDB" id="A0A4R2BML1"/>
<organism evidence="1 2">
    <name type="scientific">Mesobacillus foraminis</name>
    <dbReference type="NCBI Taxonomy" id="279826"/>
    <lineage>
        <taxon>Bacteria</taxon>
        <taxon>Bacillati</taxon>
        <taxon>Bacillota</taxon>
        <taxon>Bacilli</taxon>
        <taxon>Bacillales</taxon>
        <taxon>Bacillaceae</taxon>
        <taxon>Mesobacillus</taxon>
    </lineage>
</organism>
<sequence>MGYILPVTNYQYMQYAERETMVDSNSVPLTHVARIPRIKAVESTREQEYEVPKRKQDPQHYRNSKVKMNDESVERVYSEVTGKGWFFSETI</sequence>
<keyword evidence="2" id="KW-1185">Reference proteome</keyword>
<dbReference type="Proteomes" id="UP000295689">
    <property type="component" value="Unassembled WGS sequence"/>
</dbReference>
<dbReference type="EMBL" id="SLVV01000001">
    <property type="protein sequence ID" value="TCN27802.1"/>
    <property type="molecule type" value="Genomic_DNA"/>
</dbReference>